<feature type="transmembrane region" description="Helical" evidence="7">
    <location>
        <begin position="329"/>
        <end position="346"/>
    </location>
</feature>
<keyword evidence="6 7" id="KW-0472">Membrane</keyword>
<protein>
    <submittedName>
        <fullName evidence="8">MFS transporter</fullName>
    </submittedName>
</protein>
<feature type="transmembrane region" description="Helical" evidence="7">
    <location>
        <begin position="41"/>
        <end position="62"/>
    </location>
</feature>
<evidence type="ECO:0000256" key="5">
    <source>
        <dbReference type="ARBA" id="ARBA00022989"/>
    </source>
</evidence>
<keyword evidence="3" id="KW-1003">Cell membrane</keyword>
<evidence type="ECO:0000256" key="4">
    <source>
        <dbReference type="ARBA" id="ARBA00022692"/>
    </source>
</evidence>
<evidence type="ECO:0000313" key="8">
    <source>
        <dbReference type="EMBL" id="GAA1997155.1"/>
    </source>
</evidence>
<keyword evidence="4 7" id="KW-0812">Transmembrane</keyword>
<keyword evidence="2" id="KW-0813">Transport</keyword>
<dbReference type="PANTHER" id="PTHR42718:SF46">
    <property type="entry name" value="BLR6921 PROTEIN"/>
    <property type="match status" value="1"/>
</dbReference>
<feature type="transmembrane region" description="Helical" evidence="7">
    <location>
        <begin position="193"/>
        <end position="210"/>
    </location>
</feature>
<comment type="subcellular location">
    <subcellularLocation>
        <location evidence="1">Cell membrane</location>
        <topology evidence="1">Multi-pass membrane protein</topology>
    </subcellularLocation>
</comment>
<comment type="caution">
    <text evidence="8">The sequence shown here is derived from an EMBL/GenBank/DDBJ whole genome shotgun (WGS) entry which is preliminary data.</text>
</comment>
<evidence type="ECO:0000256" key="2">
    <source>
        <dbReference type="ARBA" id="ARBA00022448"/>
    </source>
</evidence>
<dbReference type="RefSeq" id="WP_344661749.1">
    <property type="nucleotide sequence ID" value="NZ_BAAAQM010000059.1"/>
</dbReference>
<feature type="transmembrane region" description="Helical" evidence="7">
    <location>
        <begin position="169"/>
        <end position="187"/>
    </location>
</feature>
<feature type="transmembrane region" description="Helical" evidence="7">
    <location>
        <begin position="74"/>
        <end position="100"/>
    </location>
</feature>
<reference evidence="8 9" key="1">
    <citation type="journal article" date="2019" name="Int. J. Syst. Evol. Microbiol.">
        <title>The Global Catalogue of Microorganisms (GCM) 10K type strain sequencing project: providing services to taxonomists for standard genome sequencing and annotation.</title>
        <authorList>
            <consortium name="The Broad Institute Genomics Platform"/>
            <consortium name="The Broad Institute Genome Sequencing Center for Infectious Disease"/>
            <person name="Wu L."/>
            <person name="Ma J."/>
        </authorList>
    </citation>
    <scope>NUCLEOTIDE SEQUENCE [LARGE SCALE GENOMIC DNA]</scope>
    <source>
        <strain evidence="8 9">JCM 16013</strain>
    </source>
</reference>
<feature type="transmembrane region" description="Helical" evidence="7">
    <location>
        <begin position="106"/>
        <end position="126"/>
    </location>
</feature>
<feature type="transmembrane region" description="Helical" evidence="7">
    <location>
        <begin position="421"/>
        <end position="442"/>
    </location>
</feature>
<evidence type="ECO:0000256" key="6">
    <source>
        <dbReference type="ARBA" id="ARBA00023136"/>
    </source>
</evidence>
<feature type="transmembrane region" description="Helical" evidence="7">
    <location>
        <begin position="379"/>
        <end position="400"/>
    </location>
</feature>
<keyword evidence="9" id="KW-1185">Reference proteome</keyword>
<dbReference type="SUPFAM" id="SSF103473">
    <property type="entry name" value="MFS general substrate transporter"/>
    <property type="match status" value="1"/>
</dbReference>
<feature type="transmembrane region" description="Helical" evidence="7">
    <location>
        <begin position="289"/>
        <end position="314"/>
    </location>
</feature>
<sequence>MTSAARRSSGLGGVTTFLAAWNSQAVLVLFGPLRADLRASGAQLVWIAAAFDVAAATALRGGAMWSRRSGGRTVLAVGAAVFAVASAGCALSGGWTYLVIARAAQGAAAAAVVAAAFDQLTVLGPGGGNGARRMARTVAENGAGKSGAGLGAEDGSTARTSGIRGIRTGGLGAALAGGPLLACAVAIHDWRLVFWSDAAVGVAVCAAALLRGGEWRPGTAAVTPREPFDIATMLLIGTALAGPVGALAEAGTVGWGSVRTLALLAVGAAALVPLLAWETPIGGLHGRAFAASQVADLCLFASMSGVLLLLAGYFHDVDGAGPLGVGLRLLPWSAAVAVAMPLALSVDARGMRSVIAAGMSLHAFSLLALAAAVHARGSGLWLAVPLSLSGVGVSLALPAARHAAVTVAGLRRPTGAVSGLGAVRLAGVALGTALFAGVFATGGGYLPGQRLVDGMVPAVTVAGLVAAIGAAAAFALPGRERLKARNG</sequence>
<dbReference type="InterPro" id="IPR036259">
    <property type="entry name" value="MFS_trans_sf"/>
</dbReference>
<evidence type="ECO:0000256" key="1">
    <source>
        <dbReference type="ARBA" id="ARBA00004651"/>
    </source>
</evidence>
<evidence type="ECO:0000256" key="3">
    <source>
        <dbReference type="ARBA" id="ARBA00022475"/>
    </source>
</evidence>
<gene>
    <name evidence="8" type="ORF">GCM10009838_72990</name>
</gene>
<feature type="transmembrane region" description="Helical" evidence="7">
    <location>
        <begin position="260"/>
        <end position="277"/>
    </location>
</feature>
<evidence type="ECO:0000256" key="7">
    <source>
        <dbReference type="SAM" id="Phobius"/>
    </source>
</evidence>
<organism evidence="8 9">
    <name type="scientific">Catenulispora subtropica</name>
    <dbReference type="NCBI Taxonomy" id="450798"/>
    <lineage>
        <taxon>Bacteria</taxon>
        <taxon>Bacillati</taxon>
        <taxon>Actinomycetota</taxon>
        <taxon>Actinomycetes</taxon>
        <taxon>Catenulisporales</taxon>
        <taxon>Catenulisporaceae</taxon>
        <taxon>Catenulispora</taxon>
    </lineage>
</organism>
<accession>A0ABN2T269</accession>
<dbReference type="EMBL" id="BAAAQM010000059">
    <property type="protein sequence ID" value="GAA1997155.1"/>
    <property type="molecule type" value="Genomic_DNA"/>
</dbReference>
<evidence type="ECO:0000313" key="9">
    <source>
        <dbReference type="Proteomes" id="UP001499854"/>
    </source>
</evidence>
<dbReference type="Gene3D" id="1.20.1250.20">
    <property type="entry name" value="MFS general substrate transporter like domains"/>
    <property type="match status" value="2"/>
</dbReference>
<dbReference type="PANTHER" id="PTHR42718">
    <property type="entry name" value="MAJOR FACILITATOR SUPERFAMILY MULTIDRUG TRANSPORTER MFSC"/>
    <property type="match status" value="1"/>
</dbReference>
<feature type="transmembrane region" description="Helical" evidence="7">
    <location>
        <begin position="353"/>
        <end position="373"/>
    </location>
</feature>
<feature type="transmembrane region" description="Helical" evidence="7">
    <location>
        <begin position="230"/>
        <end position="248"/>
    </location>
</feature>
<dbReference type="Proteomes" id="UP001499854">
    <property type="component" value="Unassembled WGS sequence"/>
</dbReference>
<keyword evidence="5 7" id="KW-1133">Transmembrane helix</keyword>
<name>A0ABN2T269_9ACTN</name>
<proteinExistence type="predicted"/>
<feature type="transmembrane region" description="Helical" evidence="7">
    <location>
        <begin position="454"/>
        <end position="476"/>
    </location>
</feature>